<dbReference type="EMBL" id="WBKB01000003">
    <property type="protein sequence ID" value="KAB1643566.1"/>
    <property type="molecule type" value="Genomic_DNA"/>
</dbReference>
<evidence type="ECO:0000259" key="2">
    <source>
        <dbReference type="Pfam" id="PF14230"/>
    </source>
</evidence>
<sequence length="104" mass="10629">MKRTALKSFGALAVVGLALAGCSTSLTVAADEVEAQAAASLEGQLGFTPEVDCPGDLEGEVGAELTCDLYDQDGGRYDVIMTVTNVDGTNVEFDVNVPAGQTGE</sequence>
<dbReference type="Pfam" id="PF14230">
    <property type="entry name" value="DUF4333"/>
    <property type="match status" value="1"/>
</dbReference>
<comment type="caution">
    <text evidence="3">The sequence shown here is derived from an EMBL/GenBank/DDBJ whole genome shotgun (WGS) entry which is preliminary data.</text>
</comment>
<feature type="domain" description="DUF4333" evidence="2">
    <location>
        <begin position="14"/>
        <end position="88"/>
    </location>
</feature>
<proteinExistence type="predicted"/>
<accession>A0A7J5BBS1</accession>
<dbReference type="AlphaFoldDB" id="A0A7J5BBS1"/>
<organism evidence="3 4">
    <name type="scientific">Gulosibacter chungangensis</name>
    <dbReference type="NCBI Taxonomy" id="979746"/>
    <lineage>
        <taxon>Bacteria</taxon>
        <taxon>Bacillati</taxon>
        <taxon>Actinomycetota</taxon>
        <taxon>Actinomycetes</taxon>
        <taxon>Micrococcales</taxon>
        <taxon>Microbacteriaceae</taxon>
        <taxon>Gulosibacter</taxon>
    </lineage>
</organism>
<dbReference type="PROSITE" id="PS51257">
    <property type="entry name" value="PROKAR_LIPOPROTEIN"/>
    <property type="match status" value="1"/>
</dbReference>
<evidence type="ECO:0000313" key="4">
    <source>
        <dbReference type="Proteomes" id="UP000433493"/>
    </source>
</evidence>
<feature type="chain" id="PRO_5038415972" evidence="1">
    <location>
        <begin position="21"/>
        <end position="104"/>
    </location>
</feature>
<gene>
    <name evidence="3" type="ORF">F8O05_06720</name>
</gene>
<dbReference type="RefSeq" id="WP_158051981.1">
    <property type="nucleotide sequence ID" value="NZ_WBKB01000003.1"/>
</dbReference>
<reference evidence="3 4" key="1">
    <citation type="submission" date="2019-09" db="EMBL/GenBank/DDBJ databases">
        <title>Phylogeny of genus Pseudoclavibacter and closely related genus.</title>
        <authorList>
            <person name="Li Y."/>
        </authorList>
    </citation>
    <scope>NUCLEOTIDE SEQUENCE [LARGE SCALE GENOMIC DNA]</scope>
    <source>
        <strain evidence="3 4">KCTC 13959</strain>
    </source>
</reference>
<keyword evidence="1" id="KW-0732">Signal</keyword>
<feature type="signal peptide" evidence="1">
    <location>
        <begin position="1"/>
        <end position="20"/>
    </location>
</feature>
<name>A0A7J5BBS1_9MICO</name>
<evidence type="ECO:0000313" key="3">
    <source>
        <dbReference type="EMBL" id="KAB1643566.1"/>
    </source>
</evidence>
<keyword evidence="4" id="KW-1185">Reference proteome</keyword>
<dbReference type="InterPro" id="IPR025637">
    <property type="entry name" value="DUF4333"/>
</dbReference>
<dbReference type="OrthoDB" id="3830284at2"/>
<evidence type="ECO:0000256" key="1">
    <source>
        <dbReference type="SAM" id="SignalP"/>
    </source>
</evidence>
<protein>
    <submittedName>
        <fullName evidence="3">DUF4333 domain-containing protein</fullName>
    </submittedName>
</protein>
<dbReference type="Proteomes" id="UP000433493">
    <property type="component" value="Unassembled WGS sequence"/>
</dbReference>